<dbReference type="AlphaFoldDB" id="A0A4U1G2X1"/>
<reference evidence="2 4" key="2">
    <citation type="submission" date="2019-04" db="EMBL/GenBank/DDBJ databases">
        <title>Pedobacter sp. RP-1-16 sp. nov., isolated from Arctic soil.</title>
        <authorList>
            <person name="Dahal R.H."/>
            <person name="Kim D.-U."/>
        </authorList>
    </citation>
    <scope>NUCLEOTIDE SEQUENCE [LARGE SCALE GENOMIC DNA]</scope>
    <source>
        <strain evidence="2 4">RP-1-16</strain>
    </source>
</reference>
<accession>A0A4R0N8P1</accession>
<dbReference type="Proteomes" id="UP000291117">
    <property type="component" value="Unassembled WGS sequence"/>
</dbReference>
<organism evidence="2 4">
    <name type="scientific">Pedobacter hiemivivus</name>
    <dbReference type="NCBI Taxonomy" id="2530454"/>
    <lineage>
        <taxon>Bacteria</taxon>
        <taxon>Pseudomonadati</taxon>
        <taxon>Bacteroidota</taxon>
        <taxon>Sphingobacteriia</taxon>
        <taxon>Sphingobacteriales</taxon>
        <taxon>Sphingobacteriaceae</taxon>
        <taxon>Pedobacter</taxon>
    </lineage>
</organism>
<proteinExistence type="predicted"/>
<protein>
    <submittedName>
        <fullName evidence="2">Uncharacterized protein</fullName>
    </submittedName>
</protein>
<reference evidence="1 3" key="1">
    <citation type="submission" date="2019-02" db="EMBL/GenBank/DDBJ databases">
        <title>Pedobacter sp. RP-3-8 sp. nov., isolated from Arctic soil.</title>
        <authorList>
            <person name="Dahal R.H."/>
        </authorList>
    </citation>
    <scope>NUCLEOTIDE SEQUENCE [LARGE SCALE GENOMIC DNA]</scope>
    <source>
        <strain evidence="1 3">RP-3-8</strain>
    </source>
</reference>
<evidence type="ECO:0000313" key="1">
    <source>
        <dbReference type="EMBL" id="TCC96528.1"/>
    </source>
</evidence>
<evidence type="ECO:0000313" key="3">
    <source>
        <dbReference type="Proteomes" id="UP000291117"/>
    </source>
</evidence>
<comment type="caution">
    <text evidence="2">The sequence shown here is derived from an EMBL/GenBank/DDBJ whole genome shotgun (WGS) entry which is preliminary data.</text>
</comment>
<gene>
    <name evidence="1" type="ORF">EZ444_11145</name>
    <name evidence="2" type="ORF">FBD94_21190</name>
</gene>
<dbReference type="EMBL" id="SWDX01000010">
    <property type="protein sequence ID" value="TKC57149.1"/>
    <property type="molecule type" value="Genomic_DNA"/>
</dbReference>
<dbReference type="PROSITE" id="PS51257">
    <property type="entry name" value="PROKAR_LIPOPROTEIN"/>
    <property type="match status" value="1"/>
</dbReference>
<dbReference type="EMBL" id="SJSM01000005">
    <property type="protein sequence ID" value="TCC96528.1"/>
    <property type="molecule type" value="Genomic_DNA"/>
</dbReference>
<evidence type="ECO:0000313" key="2">
    <source>
        <dbReference type="EMBL" id="TKC57149.1"/>
    </source>
</evidence>
<dbReference type="RefSeq" id="WP_131608825.1">
    <property type="nucleotide sequence ID" value="NZ_SJSM01000005.1"/>
</dbReference>
<name>A0A4U1G2X1_9SPHI</name>
<accession>A0A4U1G2X1</accession>
<dbReference type="OrthoDB" id="9901658at2"/>
<keyword evidence="3" id="KW-1185">Reference proteome</keyword>
<dbReference type="Proteomes" id="UP000309594">
    <property type="component" value="Unassembled WGS sequence"/>
</dbReference>
<evidence type="ECO:0000313" key="4">
    <source>
        <dbReference type="Proteomes" id="UP000309594"/>
    </source>
</evidence>
<sequence>MHKRLFITALYTILFFSCNKKTSIDSVYDQIVDMIKPSFSKRDHIKIEIVGGHRTMFGKVVAAITKSQDQCQVQYFSTHNDIILAPGQDILNADYPIQLDTTYQVSAKQLIEKLIEEKKRDLTRPITFQMQYHIRVIKNFDTVNFTSKDATGLGTLFRKDMLKN</sequence>